<dbReference type="AlphaFoldDB" id="A0AA40AZ53"/>
<dbReference type="EMBL" id="JAUKUA010000002">
    <property type="protein sequence ID" value="KAK0724663.1"/>
    <property type="molecule type" value="Genomic_DNA"/>
</dbReference>
<name>A0AA40AZ53_9PEZI</name>
<feature type="compositionally biased region" description="Acidic residues" evidence="1">
    <location>
        <begin position="1"/>
        <end position="11"/>
    </location>
</feature>
<dbReference type="Proteomes" id="UP001172102">
    <property type="component" value="Unassembled WGS sequence"/>
</dbReference>
<feature type="region of interest" description="Disordered" evidence="1">
    <location>
        <begin position="1"/>
        <end position="49"/>
    </location>
</feature>
<evidence type="ECO:0000313" key="3">
    <source>
        <dbReference type="Proteomes" id="UP001172102"/>
    </source>
</evidence>
<protein>
    <submittedName>
        <fullName evidence="2">Uncharacterized protein</fullName>
    </submittedName>
</protein>
<evidence type="ECO:0000313" key="2">
    <source>
        <dbReference type="EMBL" id="KAK0724663.1"/>
    </source>
</evidence>
<sequence length="247" mass="27656">MRLDDWEEISDDEKASLPYHPVRASKGEDDMSSETDPTPPYEDALSTAPRDISLPPRLHIIGATWGGVNVTDEVSAMADQERQTLLLNMDMLQYTLLPDPAYGLVKSMTVLYRYEDEAELRLLTVPEDAPAVQVSATAHNSPENAMVEFTTIGGAAGAWRSGPKAQVEIVAATYGPQRIQTPAVLQELAMFFEGKRGQIRMTNSFFRTDPWVDHKKSWTVYFRFVDSQRIQCVTGMEDGALEVPWTR</sequence>
<evidence type="ECO:0000256" key="1">
    <source>
        <dbReference type="SAM" id="MobiDB-lite"/>
    </source>
</evidence>
<accession>A0AA40AZ53</accession>
<organism evidence="2 3">
    <name type="scientific">Lasiosphaeris hirsuta</name>
    <dbReference type="NCBI Taxonomy" id="260670"/>
    <lineage>
        <taxon>Eukaryota</taxon>
        <taxon>Fungi</taxon>
        <taxon>Dikarya</taxon>
        <taxon>Ascomycota</taxon>
        <taxon>Pezizomycotina</taxon>
        <taxon>Sordariomycetes</taxon>
        <taxon>Sordariomycetidae</taxon>
        <taxon>Sordariales</taxon>
        <taxon>Lasiosphaeriaceae</taxon>
        <taxon>Lasiosphaeris</taxon>
    </lineage>
</organism>
<keyword evidence="3" id="KW-1185">Reference proteome</keyword>
<reference evidence="2" key="1">
    <citation type="submission" date="2023-06" db="EMBL/GenBank/DDBJ databases">
        <title>Genome-scale phylogeny and comparative genomics of the fungal order Sordariales.</title>
        <authorList>
            <consortium name="Lawrence Berkeley National Laboratory"/>
            <person name="Hensen N."/>
            <person name="Bonometti L."/>
            <person name="Westerberg I."/>
            <person name="Brannstrom I.O."/>
            <person name="Guillou S."/>
            <person name="Cros-Aarteil S."/>
            <person name="Calhoun S."/>
            <person name="Haridas S."/>
            <person name="Kuo A."/>
            <person name="Mondo S."/>
            <person name="Pangilinan J."/>
            <person name="Riley R."/>
            <person name="Labutti K."/>
            <person name="Andreopoulos B."/>
            <person name="Lipzen A."/>
            <person name="Chen C."/>
            <person name="Yanf M."/>
            <person name="Daum C."/>
            <person name="Ng V."/>
            <person name="Clum A."/>
            <person name="Steindorff A."/>
            <person name="Ohm R."/>
            <person name="Martin F."/>
            <person name="Silar P."/>
            <person name="Natvig D."/>
            <person name="Lalanne C."/>
            <person name="Gautier V."/>
            <person name="Ament-Velasquez S.L."/>
            <person name="Kruys A."/>
            <person name="Hutchinson M.I."/>
            <person name="Powell A.J."/>
            <person name="Barry K."/>
            <person name="Miller A.N."/>
            <person name="Grigoriev I.V."/>
            <person name="Debuchy R."/>
            <person name="Gladieux P."/>
            <person name="Thoren M.H."/>
            <person name="Johannesson H."/>
        </authorList>
    </citation>
    <scope>NUCLEOTIDE SEQUENCE</scope>
    <source>
        <strain evidence="2">SMH4607-1</strain>
    </source>
</reference>
<comment type="caution">
    <text evidence="2">The sequence shown here is derived from an EMBL/GenBank/DDBJ whole genome shotgun (WGS) entry which is preliminary data.</text>
</comment>
<gene>
    <name evidence="2" type="ORF">B0H67DRAFT_641175</name>
</gene>
<proteinExistence type="predicted"/>